<dbReference type="Proteomes" id="UP001161691">
    <property type="component" value="Unassembled WGS sequence"/>
</dbReference>
<dbReference type="EC" id="3.2.1.26" evidence="3 8"/>
<name>A0ABT6T9L2_9BACL</name>
<dbReference type="CDD" id="cd08996">
    <property type="entry name" value="GH32_FFase"/>
    <property type="match status" value="1"/>
</dbReference>
<evidence type="ECO:0000259" key="10">
    <source>
        <dbReference type="Pfam" id="PF00251"/>
    </source>
</evidence>
<feature type="domain" description="Glycosyl hydrolase family 32 N-terminal" evidence="10">
    <location>
        <begin position="27"/>
        <end position="335"/>
    </location>
</feature>
<dbReference type="InterPro" id="IPR013320">
    <property type="entry name" value="ConA-like_dom_sf"/>
</dbReference>
<dbReference type="InterPro" id="IPR001362">
    <property type="entry name" value="Glyco_hydro_32"/>
</dbReference>
<dbReference type="Pfam" id="PF00251">
    <property type="entry name" value="Glyco_hydro_32N"/>
    <property type="match status" value="1"/>
</dbReference>
<sequence>MHSIQRANDYIQNNKNSVNPQYKPAYHASAEIGWINDPNGFSFYNSEFHLFYQFHPYSSKNGPMHWGHMISKDLVRWEHLPVSLAPDRPYDLHGCFSGSAIQDGDRHILMYTGHFNPDDNDPSLIRQTQCIAIGDGVTYRKLDRNPVLDANHLPAGASIQDFRDPKIWKEGDTFYAVIGSRAADDSGQLLLYRSLDAEQWEYVSIMVESKSRLGKMWECPDLFQLGDRDVLIVSPQFVEREGNRYHNQHSVVYMVGSLDRETGKFEQDALDELDYGLDFYAPQTTIDDRGRRIMIGWMQMWDRSIPSDQLGHGWSGMMTLPRVLRLEGQKLYQQPIEEIEQYRANHVSGNRRFAGEVSVPGVEGEQVEMIVRFTPIDATQFGIKVRKGEKEETVFSYNVQEQTFILDRSASGYPIQPGPGEEDVRGRRQVEVQLIDGSLHVRLFLDRSSVEAFIQLGLRTMSATIFPSPASKGIVFFADGEVEVDFNKWDLILS</sequence>
<proteinExistence type="inferred from homology"/>
<keyword evidence="9" id="KW-0963">Cytoplasm</keyword>
<comment type="catalytic activity">
    <reaction evidence="8">
        <text>Hydrolysis of terminal non-reducing beta-D-fructofuranoside residues in beta-D-fructofuranosides.</text>
        <dbReference type="EC" id="3.2.1.26"/>
    </reaction>
</comment>
<gene>
    <name evidence="12" type="ORF">KB449_01005</name>
</gene>
<evidence type="ECO:0000256" key="6">
    <source>
        <dbReference type="ARBA" id="ARBA00023295"/>
    </source>
</evidence>
<evidence type="ECO:0000256" key="5">
    <source>
        <dbReference type="ARBA" id="ARBA00022801"/>
    </source>
</evidence>
<reference evidence="12" key="1">
    <citation type="submission" date="2023-04" db="EMBL/GenBank/DDBJ databases">
        <title>Comparative genomic analysis of Cohnella hashimotonis sp. nov., isolated from the International Space Station.</title>
        <authorList>
            <person name="Venkateswaran K."/>
            <person name="Simpson A."/>
        </authorList>
    </citation>
    <scope>NUCLEOTIDE SEQUENCE</scope>
    <source>
        <strain evidence="12">F6_2S_P_1</strain>
    </source>
</reference>
<evidence type="ECO:0000256" key="1">
    <source>
        <dbReference type="ARBA" id="ARBA00004914"/>
    </source>
</evidence>
<organism evidence="12 13">
    <name type="scientific">Cohnella hashimotonis</name>
    <dbReference type="NCBI Taxonomy" id="2826895"/>
    <lineage>
        <taxon>Bacteria</taxon>
        <taxon>Bacillati</taxon>
        <taxon>Bacillota</taxon>
        <taxon>Bacilli</taxon>
        <taxon>Bacillales</taxon>
        <taxon>Paenibacillaceae</taxon>
        <taxon>Cohnella</taxon>
    </lineage>
</organism>
<evidence type="ECO:0000313" key="13">
    <source>
        <dbReference type="Proteomes" id="UP001161691"/>
    </source>
</evidence>
<dbReference type="SUPFAM" id="SSF75005">
    <property type="entry name" value="Arabinanase/levansucrase/invertase"/>
    <property type="match status" value="1"/>
</dbReference>
<accession>A0ABT6T9L2</accession>
<dbReference type="PANTHER" id="PTHR43101">
    <property type="entry name" value="BETA-FRUCTOSIDASE"/>
    <property type="match status" value="1"/>
</dbReference>
<comment type="subcellular location">
    <subcellularLocation>
        <location evidence="9">Cytoplasm</location>
    </subcellularLocation>
</comment>
<dbReference type="Gene3D" id="2.60.120.560">
    <property type="entry name" value="Exo-inulinase, domain 1"/>
    <property type="match status" value="1"/>
</dbReference>
<dbReference type="RefSeq" id="WP_282906567.1">
    <property type="nucleotide sequence ID" value="NZ_JAGRPV010000001.1"/>
</dbReference>
<evidence type="ECO:0000256" key="2">
    <source>
        <dbReference type="ARBA" id="ARBA00009902"/>
    </source>
</evidence>
<dbReference type="Gene3D" id="2.115.10.20">
    <property type="entry name" value="Glycosyl hydrolase domain, family 43"/>
    <property type="match status" value="1"/>
</dbReference>
<dbReference type="Pfam" id="PF08244">
    <property type="entry name" value="Glyco_hydro_32C"/>
    <property type="match status" value="1"/>
</dbReference>
<comment type="pathway">
    <text evidence="1 9">Glycan biosynthesis; sucrose metabolism.</text>
</comment>
<dbReference type="SMART" id="SM00640">
    <property type="entry name" value="Glyco_32"/>
    <property type="match status" value="1"/>
</dbReference>
<dbReference type="PANTHER" id="PTHR43101:SF1">
    <property type="entry name" value="BETA-FRUCTOSIDASE"/>
    <property type="match status" value="1"/>
</dbReference>
<evidence type="ECO:0000256" key="4">
    <source>
        <dbReference type="ARBA" id="ARBA00019623"/>
    </source>
</evidence>
<evidence type="ECO:0000259" key="11">
    <source>
        <dbReference type="Pfam" id="PF08244"/>
    </source>
</evidence>
<dbReference type="SUPFAM" id="SSF49899">
    <property type="entry name" value="Concanavalin A-like lectins/glucanases"/>
    <property type="match status" value="1"/>
</dbReference>
<keyword evidence="6 8" id="KW-0326">Glycosidase</keyword>
<dbReference type="InterPro" id="IPR006232">
    <property type="entry name" value="Suc6P_hydrolase"/>
</dbReference>
<evidence type="ECO:0000256" key="7">
    <source>
        <dbReference type="ARBA" id="ARBA00033367"/>
    </source>
</evidence>
<comment type="function">
    <text evidence="9">Enables the bacterium to metabolize sucrose as a sole carbon source.</text>
</comment>
<dbReference type="InterPro" id="IPR013148">
    <property type="entry name" value="Glyco_hydro_32_N"/>
</dbReference>
<dbReference type="InterPro" id="IPR013189">
    <property type="entry name" value="Glyco_hydro_32_C"/>
</dbReference>
<dbReference type="InterPro" id="IPR023296">
    <property type="entry name" value="Glyco_hydro_beta-prop_sf"/>
</dbReference>
<keyword evidence="9" id="KW-0119">Carbohydrate metabolism</keyword>
<comment type="caution">
    <text evidence="12">The sequence shown here is derived from an EMBL/GenBank/DDBJ whole genome shotgun (WGS) entry which is preliminary data.</text>
</comment>
<dbReference type="EMBL" id="JAGRPV010000001">
    <property type="protein sequence ID" value="MDI4643511.1"/>
    <property type="molecule type" value="Genomic_DNA"/>
</dbReference>
<keyword evidence="13" id="KW-1185">Reference proteome</keyword>
<evidence type="ECO:0000256" key="8">
    <source>
        <dbReference type="RuleBase" id="RU362110"/>
    </source>
</evidence>
<dbReference type="NCBIfam" id="TIGR01322">
    <property type="entry name" value="scrB_fam"/>
    <property type="match status" value="1"/>
</dbReference>
<feature type="domain" description="Glycosyl hydrolase family 32 C-terminal" evidence="11">
    <location>
        <begin position="355"/>
        <end position="485"/>
    </location>
</feature>
<evidence type="ECO:0000313" key="12">
    <source>
        <dbReference type="EMBL" id="MDI4643511.1"/>
    </source>
</evidence>
<evidence type="ECO:0000256" key="9">
    <source>
        <dbReference type="RuleBase" id="RU365015"/>
    </source>
</evidence>
<keyword evidence="5 8" id="KW-0378">Hydrolase</keyword>
<dbReference type="GO" id="GO:0016787">
    <property type="term" value="F:hydrolase activity"/>
    <property type="evidence" value="ECO:0007669"/>
    <property type="project" value="UniProtKB-KW"/>
</dbReference>
<protein>
    <recommendedName>
        <fullName evidence="4 8">Sucrose-6-phosphate hydrolase</fullName>
        <ecNumber evidence="3 8">3.2.1.26</ecNumber>
    </recommendedName>
    <alternativeName>
        <fullName evidence="7 9">Invertase</fullName>
    </alternativeName>
</protein>
<evidence type="ECO:0000256" key="3">
    <source>
        <dbReference type="ARBA" id="ARBA00012758"/>
    </source>
</evidence>
<dbReference type="InterPro" id="IPR051214">
    <property type="entry name" value="GH32_Enzymes"/>
</dbReference>
<comment type="similarity">
    <text evidence="2 8">Belongs to the glycosyl hydrolase 32 family.</text>
</comment>